<gene>
    <name evidence="1" type="ORF">DFH08DRAFT_665486</name>
</gene>
<protein>
    <submittedName>
        <fullName evidence="1">Uncharacterized protein</fullName>
    </submittedName>
</protein>
<feature type="non-terminal residue" evidence="1">
    <location>
        <position position="1"/>
    </location>
</feature>
<dbReference type="AlphaFoldDB" id="A0AAD7AA84"/>
<name>A0AAD7AA84_9AGAR</name>
<feature type="non-terminal residue" evidence="1">
    <location>
        <position position="106"/>
    </location>
</feature>
<evidence type="ECO:0000313" key="2">
    <source>
        <dbReference type="Proteomes" id="UP001218218"/>
    </source>
</evidence>
<keyword evidence="2" id="KW-1185">Reference proteome</keyword>
<dbReference type="EMBL" id="JARIHO010000012">
    <property type="protein sequence ID" value="KAJ7352550.1"/>
    <property type="molecule type" value="Genomic_DNA"/>
</dbReference>
<evidence type="ECO:0000313" key="1">
    <source>
        <dbReference type="EMBL" id="KAJ7352550.1"/>
    </source>
</evidence>
<reference evidence="1" key="1">
    <citation type="submission" date="2023-03" db="EMBL/GenBank/DDBJ databases">
        <title>Massive genome expansion in bonnet fungi (Mycena s.s.) driven by repeated elements and novel gene families across ecological guilds.</title>
        <authorList>
            <consortium name="Lawrence Berkeley National Laboratory"/>
            <person name="Harder C.B."/>
            <person name="Miyauchi S."/>
            <person name="Viragh M."/>
            <person name="Kuo A."/>
            <person name="Thoen E."/>
            <person name="Andreopoulos B."/>
            <person name="Lu D."/>
            <person name="Skrede I."/>
            <person name="Drula E."/>
            <person name="Henrissat B."/>
            <person name="Morin E."/>
            <person name="Kohler A."/>
            <person name="Barry K."/>
            <person name="LaButti K."/>
            <person name="Morin E."/>
            <person name="Salamov A."/>
            <person name="Lipzen A."/>
            <person name="Mereny Z."/>
            <person name="Hegedus B."/>
            <person name="Baldrian P."/>
            <person name="Stursova M."/>
            <person name="Weitz H."/>
            <person name="Taylor A."/>
            <person name="Grigoriev I.V."/>
            <person name="Nagy L.G."/>
            <person name="Martin F."/>
            <person name="Kauserud H."/>
        </authorList>
    </citation>
    <scope>NUCLEOTIDE SEQUENCE</scope>
    <source>
        <strain evidence="1">CBHHK002</strain>
    </source>
</reference>
<comment type="caution">
    <text evidence="1">The sequence shown here is derived from an EMBL/GenBank/DDBJ whole genome shotgun (WGS) entry which is preliminary data.</text>
</comment>
<proteinExistence type="predicted"/>
<organism evidence="1 2">
    <name type="scientific">Mycena albidolilacea</name>
    <dbReference type="NCBI Taxonomy" id="1033008"/>
    <lineage>
        <taxon>Eukaryota</taxon>
        <taxon>Fungi</taxon>
        <taxon>Dikarya</taxon>
        <taxon>Basidiomycota</taxon>
        <taxon>Agaricomycotina</taxon>
        <taxon>Agaricomycetes</taxon>
        <taxon>Agaricomycetidae</taxon>
        <taxon>Agaricales</taxon>
        <taxon>Marasmiineae</taxon>
        <taxon>Mycenaceae</taxon>
        <taxon>Mycena</taxon>
    </lineage>
</organism>
<sequence length="106" mass="12028">FGSGLVPLQFANNLTLVGIGEPPSPETIALWIYMNKGYGAFRGLQVLSFNLPVDASPAAVRAAFFCFYHWLDHHLSDKDKKMLDFRTIFAEQLLCKVGRWKKHTKE</sequence>
<accession>A0AAD7AA84</accession>
<dbReference type="Proteomes" id="UP001218218">
    <property type="component" value="Unassembled WGS sequence"/>
</dbReference>